<dbReference type="InterPro" id="IPR032675">
    <property type="entry name" value="LRR_dom_sf"/>
</dbReference>
<dbReference type="InterPro" id="IPR006566">
    <property type="entry name" value="FBD"/>
</dbReference>
<dbReference type="PROSITE" id="PS50181">
    <property type="entry name" value="FBOX"/>
    <property type="match status" value="1"/>
</dbReference>
<dbReference type="PANTHER" id="PTHR31900:SF34">
    <property type="entry name" value="EMB|CAB62440.1-RELATED"/>
    <property type="match status" value="1"/>
</dbReference>
<protein>
    <recommendedName>
        <fullName evidence="1">F-box domain-containing protein</fullName>
    </recommendedName>
</protein>
<evidence type="ECO:0000313" key="3">
    <source>
        <dbReference type="Proteomes" id="UP001497516"/>
    </source>
</evidence>
<feature type="domain" description="F-box" evidence="1">
    <location>
        <begin position="9"/>
        <end position="57"/>
    </location>
</feature>
<dbReference type="SMART" id="SM00256">
    <property type="entry name" value="FBOX"/>
    <property type="match status" value="1"/>
</dbReference>
<dbReference type="InterPro" id="IPR036047">
    <property type="entry name" value="F-box-like_dom_sf"/>
</dbReference>
<dbReference type="SMART" id="SM00579">
    <property type="entry name" value="FBD"/>
    <property type="match status" value="1"/>
</dbReference>
<evidence type="ECO:0000313" key="2">
    <source>
        <dbReference type="EMBL" id="CAL1397308.1"/>
    </source>
</evidence>
<dbReference type="SUPFAM" id="SSF52047">
    <property type="entry name" value="RNI-like"/>
    <property type="match status" value="1"/>
</dbReference>
<dbReference type="InterPro" id="IPR050232">
    <property type="entry name" value="FBL13/AtMIF1-like"/>
</dbReference>
<gene>
    <name evidence="2" type="ORF">LTRI10_LOCUS37616</name>
</gene>
<dbReference type="Pfam" id="PF00646">
    <property type="entry name" value="F-box"/>
    <property type="match status" value="1"/>
</dbReference>
<dbReference type="InterPro" id="IPR055411">
    <property type="entry name" value="LRR_FXL15/At3g58940/PEG3-like"/>
</dbReference>
<dbReference type="PANTHER" id="PTHR31900">
    <property type="entry name" value="F-BOX/RNI SUPERFAMILY PROTEIN-RELATED"/>
    <property type="match status" value="1"/>
</dbReference>
<reference evidence="2 3" key="1">
    <citation type="submission" date="2024-04" db="EMBL/GenBank/DDBJ databases">
        <authorList>
            <person name="Fracassetti M."/>
        </authorList>
    </citation>
    <scope>NUCLEOTIDE SEQUENCE [LARGE SCALE GENOMIC DNA]</scope>
</reference>
<dbReference type="Pfam" id="PF08387">
    <property type="entry name" value="FBD"/>
    <property type="match status" value="1"/>
</dbReference>
<name>A0AAV2FGC3_9ROSI</name>
<dbReference type="SUPFAM" id="SSF81383">
    <property type="entry name" value="F-box domain"/>
    <property type="match status" value="1"/>
</dbReference>
<sequence>MESREPATIDRISSLPDEIISHVLSFLPTKYAVATVALSRRWKDLSTSLRDLDFDNRLVHRNPLETREFKRRRDLEFSRFVVKVLRQHKNLNSVRRFRFQFSVDYYDCELSRDVWCPWMESAQLEEIDIRLKSVYDVGPICELWSPPVSFFTLKNLNVLKLTGIRIDIMPASVCLSSLKILQLLKVRTKDFELLSRLISGCPVLETLHLENCCFKIWNFDQVLIASIPSLKNLTVIDNDRWLLCSIEMEAPNLEHLYLVNFGELQFMGSSSPLSCVHSAWVDTPVYEKTLVDDDEVEYRHHDGPRRIGLLTQISNAKEMLLSWQTLNFLTFVNDNVAVQPLLPLFRDLTHFTVRPSENSLRCSDTKLARSSFVLHSLLNSASKLQHLVIDMGNRRIRMEWEDAEELACIPECMLSSLEEIEIQNLKADEDERKMVAYLLKAGAVLKKVNMHLFEDVVGYDLDDMEARLELASLLKLPRGSSTCEAHLFLPNGDEIHIDSNV</sequence>
<dbReference type="Gene3D" id="3.80.10.10">
    <property type="entry name" value="Ribonuclease Inhibitor"/>
    <property type="match status" value="1"/>
</dbReference>
<dbReference type="InterPro" id="IPR053781">
    <property type="entry name" value="F-box_AtFBL13-like"/>
</dbReference>
<organism evidence="2 3">
    <name type="scientific">Linum trigynum</name>
    <dbReference type="NCBI Taxonomy" id="586398"/>
    <lineage>
        <taxon>Eukaryota</taxon>
        <taxon>Viridiplantae</taxon>
        <taxon>Streptophyta</taxon>
        <taxon>Embryophyta</taxon>
        <taxon>Tracheophyta</taxon>
        <taxon>Spermatophyta</taxon>
        <taxon>Magnoliopsida</taxon>
        <taxon>eudicotyledons</taxon>
        <taxon>Gunneridae</taxon>
        <taxon>Pentapetalae</taxon>
        <taxon>rosids</taxon>
        <taxon>fabids</taxon>
        <taxon>Malpighiales</taxon>
        <taxon>Linaceae</taxon>
        <taxon>Linum</taxon>
    </lineage>
</organism>
<evidence type="ECO:0000259" key="1">
    <source>
        <dbReference type="PROSITE" id="PS50181"/>
    </source>
</evidence>
<dbReference type="CDD" id="cd22160">
    <property type="entry name" value="F-box_AtFBL13-like"/>
    <property type="match status" value="1"/>
</dbReference>
<dbReference type="EMBL" id="OZ034819">
    <property type="protein sequence ID" value="CAL1397308.1"/>
    <property type="molecule type" value="Genomic_DNA"/>
</dbReference>
<dbReference type="InterPro" id="IPR001810">
    <property type="entry name" value="F-box_dom"/>
</dbReference>
<dbReference type="AlphaFoldDB" id="A0AAV2FGC3"/>
<dbReference type="Proteomes" id="UP001497516">
    <property type="component" value="Chromosome 6"/>
</dbReference>
<dbReference type="Pfam" id="PF24758">
    <property type="entry name" value="LRR_At5g56370"/>
    <property type="match status" value="1"/>
</dbReference>
<accession>A0AAV2FGC3</accession>
<proteinExistence type="predicted"/>
<dbReference type="Gene3D" id="1.20.1280.50">
    <property type="match status" value="1"/>
</dbReference>
<keyword evidence="3" id="KW-1185">Reference proteome</keyword>